<dbReference type="InterPro" id="IPR003599">
    <property type="entry name" value="Ig_sub"/>
</dbReference>
<dbReference type="PANTHER" id="PTHR23267">
    <property type="entry name" value="IMMUNOGLOBULIN LIGHT CHAIN"/>
    <property type="match status" value="1"/>
</dbReference>
<evidence type="ECO:0000256" key="2">
    <source>
        <dbReference type="SAM" id="SignalP"/>
    </source>
</evidence>
<dbReference type="InterPro" id="IPR013783">
    <property type="entry name" value="Ig-like_fold"/>
</dbReference>
<dbReference type="GeneTree" id="ENSGT01080000257344"/>
<dbReference type="InterPro" id="IPR003597">
    <property type="entry name" value="Ig_C1-set"/>
</dbReference>
<dbReference type="SMART" id="SM00409">
    <property type="entry name" value="IG"/>
    <property type="match status" value="2"/>
</dbReference>
<dbReference type="InParanoid" id="A0A4W6E0N8"/>
<name>A0A4W6E0N8_LATCA</name>
<reference evidence="5" key="1">
    <citation type="submission" date="2015-09" db="EMBL/GenBank/DDBJ databases">
        <authorList>
            <person name="Sai Rama Sridatta P."/>
        </authorList>
    </citation>
    <scope>NUCLEOTIDE SEQUENCE [LARGE SCALE GENOMIC DNA]</scope>
</reference>
<keyword evidence="5" id="KW-1185">Reference proteome</keyword>
<dbReference type="Pfam" id="PF07686">
    <property type="entry name" value="V-set"/>
    <property type="match status" value="2"/>
</dbReference>
<dbReference type="AlphaFoldDB" id="A0A4W6E0N8"/>
<dbReference type="SUPFAM" id="SSF48726">
    <property type="entry name" value="Immunoglobulin"/>
    <property type="match status" value="3"/>
</dbReference>
<dbReference type="FunFam" id="2.60.40.10:FF:000283">
    <property type="entry name" value="Immunoglobulin kappa constant"/>
    <property type="match status" value="1"/>
</dbReference>
<feature type="domain" description="Ig-like" evidence="3">
    <location>
        <begin position="207"/>
        <end position="302"/>
    </location>
</feature>
<dbReference type="Ensembl" id="ENSLCAT00010031423.1">
    <property type="protein sequence ID" value="ENSLCAP00010030731.1"/>
    <property type="gene ID" value="ENSLCAG00010014417.1"/>
</dbReference>
<dbReference type="PROSITE" id="PS50835">
    <property type="entry name" value="IG_LIKE"/>
    <property type="match status" value="2"/>
</dbReference>
<dbReference type="InterPro" id="IPR013106">
    <property type="entry name" value="Ig_V-set"/>
</dbReference>
<sequence length="306" mass="32653">MTLITILIWTLACCCFTGCSGQVTVTQPPVLTTTPGSTVTLTCKTSQAVAGCGAGQCMFWYQQKSGQTPKLLIRHVSTPVSGTPARFSGSGSGSDFTLTISGVQAEDAAVYYCQSVKTWSDGTSRVHWYLQKSGETPKLVMRNGKNPTDEFSSRFTGRGDGVNTALTISGVQTEDATVYYCSAYEEINSCVMFSCVSYSGTGSMVRPSVSLLPPSSEQLSGGSATLACLLTGYSPQGAVVSWEVDGTAVTEGVLDSSEEEKSGRYSSSSTLSLSRERWMKGELYSCKVLHHAHSQIQSLRRSQCEG</sequence>
<dbReference type="Pfam" id="PF07654">
    <property type="entry name" value="C1-set"/>
    <property type="match status" value="1"/>
</dbReference>
<dbReference type="SMART" id="SM00406">
    <property type="entry name" value="IGv"/>
    <property type="match status" value="2"/>
</dbReference>
<feature type="chain" id="PRO_5021409249" description="Ig-like domain-containing protein" evidence="2">
    <location>
        <begin position="22"/>
        <end position="306"/>
    </location>
</feature>
<feature type="domain" description="Ig-like" evidence="3">
    <location>
        <begin position="21"/>
        <end position="114"/>
    </location>
</feature>
<keyword evidence="2" id="KW-0732">Signal</keyword>
<accession>A0A4W6E0N8</accession>
<evidence type="ECO:0000313" key="5">
    <source>
        <dbReference type="Proteomes" id="UP000314980"/>
    </source>
</evidence>
<protein>
    <recommendedName>
        <fullName evidence="3">Ig-like domain-containing protein</fullName>
    </recommendedName>
</protein>
<dbReference type="FunFam" id="2.60.40.10:FF:001230">
    <property type="entry name" value="Immunoglobulin kappa variable 8-16"/>
    <property type="match status" value="1"/>
</dbReference>
<dbReference type="InterPro" id="IPR050150">
    <property type="entry name" value="IgV_Light_Chain"/>
</dbReference>
<keyword evidence="1" id="KW-1015">Disulfide bond</keyword>
<dbReference type="Gene3D" id="2.60.40.10">
    <property type="entry name" value="Immunoglobulins"/>
    <property type="match status" value="3"/>
</dbReference>
<proteinExistence type="predicted"/>
<dbReference type="InterPro" id="IPR007110">
    <property type="entry name" value="Ig-like_dom"/>
</dbReference>
<dbReference type="SMART" id="SM00407">
    <property type="entry name" value="IGc1"/>
    <property type="match status" value="1"/>
</dbReference>
<dbReference type="InterPro" id="IPR036179">
    <property type="entry name" value="Ig-like_dom_sf"/>
</dbReference>
<reference evidence="4" key="3">
    <citation type="submission" date="2025-09" db="UniProtKB">
        <authorList>
            <consortium name="Ensembl"/>
        </authorList>
    </citation>
    <scope>IDENTIFICATION</scope>
</reference>
<evidence type="ECO:0000256" key="1">
    <source>
        <dbReference type="ARBA" id="ARBA00023157"/>
    </source>
</evidence>
<organism evidence="4 5">
    <name type="scientific">Lates calcarifer</name>
    <name type="common">Barramundi</name>
    <name type="synonym">Holocentrus calcarifer</name>
    <dbReference type="NCBI Taxonomy" id="8187"/>
    <lineage>
        <taxon>Eukaryota</taxon>
        <taxon>Metazoa</taxon>
        <taxon>Chordata</taxon>
        <taxon>Craniata</taxon>
        <taxon>Vertebrata</taxon>
        <taxon>Euteleostomi</taxon>
        <taxon>Actinopterygii</taxon>
        <taxon>Neopterygii</taxon>
        <taxon>Teleostei</taxon>
        <taxon>Neoteleostei</taxon>
        <taxon>Acanthomorphata</taxon>
        <taxon>Carangaria</taxon>
        <taxon>Carangaria incertae sedis</taxon>
        <taxon>Centropomidae</taxon>
        <taxon>Lates</taxon>
    </lineage>
</organism>
<reference evidence="4" key="2">
    <citation type="submission" date="2025-08" db="UniProtKB">
        <authorList>
            <consortium name="Ensembl"/>
        </authorList>
    </citation>
    <scope>IDENTIFICATION</scope>
</reference>
<evidence type="ECO:0000313" key="4">
    <source>
        <dbReference type="Ensembl" id="ENSLCAP00010030731.1"/>
    </source>
</evidence>
<dbReference type="Proteomes" id="UP000314980">
    <property type="component" value="Unassembled WGS sequence"/>
</dbReference>
<evidence type="ECO:0000259" key="3">
    <source>
        <dbReference type="PROSITE" id="PS50835"/>
    </source>
</evidence>
<feature type="signal peptide" evidence="2">
    <location>
        <begin position="1"/>
        <end position="21"/>
    </location>
</feature>